<dbReference type="Pfam" id="PF06114">
    <property type="entry name" value="Peptidase_M78"/>
    <property type="match status" value="1"/>
</dbReference>
<evidence type="ECO:0000313" key="3">
    <source>
        <dbReference type="Proteomes" id="UP000018934"/>
    </source>
</evidence>
<sequence length="338" mass="39127">MLSLSGELQFPYEYFIQSDSFKVKSGSTYFRSLLKTNKKYRIEQSVKMEHLAVIYSFLKDYVEFPKLNLPKNEKYASPTEAGRILREFWGLGEEPISDMIRVLEENGVIATMFRTSTDDIDAFSQLIEVDGQDIFLVALSKNKDTAVRTHFDVAHELGHIMLHEWSEDVESLTREQFKEREKEANEFAAAFLLPETPFRRDVSVYSNNLEYYIQLKKKWKVSTAAMLYRSCDLGLITQNQYQYMIRIMQKKNWRKNEPFDNILKTAKPSLLSDAIEVLLVNNVFTPSEFMKELSKEGLAMNSREVEMLLDLPQDMLKPRQAGMGKIVSLKADLSGIDS</sequence>
<reference evidence="2 3" key="1">
    <citation type="journal article" date="2013" name="Stand. Genomic Sci.">
        <title>Complete genome sequence of Dehalobacter restrictus PER-K23(T.).</title>
        <authorList>
            <person name="Kruse T."/>
            <person name="Maillard J."/>
            <person name="Goodwin L."/>
            <person name="Woyke T."/>
            <person name="Teshima H."/>
            <person name="Bruce D."/>
            <person name="Detter C."/>
            <person name="Tapia R."/>
            <person name="Han C."/>
            <person name="Huntemann M."/>
            <person name="Wei C.L."/>
            <person name="Han J."/>
            <person name="Chen A."/>
            <person name="Kyrpides N."/>
            <person name="Szeto E."/>
            <person name="Markowitz V."/>
            <person name="Ivanova N."/>
            <person name="Pagani I."/>
            <person name="Pati A."/>
            <person name="Pitluck S."/>
            <person name="Nolan M."/>
            <person name="Holliger C."/>
            <person name="Smidt H."/>
        </authorList>
    </citation>
    <scope>NUCLEOTIDE SEQUENCE [LARGE SCALE GENOMIC DNA]</scope>
    <source>
        <strain evidence="3">DSM 9455</strain>
    </source>
</reference>
<dbReference type="Gene3D" id="1.10.10.2910">
    <property type="match status" value="1"/>
</dbReference>
<keyword evidence="3" id="KW-1185">Reference proteome</keyword>
<organism evidence="2 3">
    <name type="scientific">Dehalobacter restrictus (strain DSM 9455 / PER-K23)</name>
    <dbReference type="NCBI Taxonomy" id="871738"/>
    <lineage>
        <taxon>Bacteria</taxon>
        <taxon>Bacillati</taxon>
        <taxon>Bacillota</taxon>
        <taxon>Clostridia</taxon>
        <taxon>Eubacteriales</taxon>
        <taxon>Desulfitobacteriaceae</taxon>
        <taxon>Dehalobacter</taxon>
    </lineage>
</organism>
<evidence type="ECO:0000259" key="1">
    <source>
        <dbReference type="Pfam" id="PF06114"/>
    </source>
</evidence>
<accession>A0ABN4BNA6</accession>
<dbReference type="InterPro" id="IPR010359">
    <property type="entry name" value="IrrE_HExxH"/>
</dbReference>
<proteinExistence type="predicted"/>
<dbReference type="EMBL" id="CP007033">
    <property type="protein sequence ID" value="AHF09021.1"/>
    <property type="molecule type" value="Genomic_DNA"/>
</dbReference>
<dbReference type="Proteomes" id="UP000018934">
    <property type="component" value="Chromosome"/>
</dbReference>
<dbReference type="InterPro" id="IPR052345">
    <property type="entry name" value="Rad_response_metalloprotease"/>
</dbReference>
<name>A0ABN4BNA6_DEHRP</name>
<evidence type="ECO:0000313" key="2">
    <source>
        <dbReference type="EMBL" id="AHF09021.1"/>
    </source>
</evidence>
<dbReference type="PANTHER" id="PTHR43236">
    <property type="entry name" value="ANTITOXIN HIGA1"/>
    <property type="match status" value="1"/>
</dbReference>
<feature type="domain" description="IrrE N-terminal-like" evidence="1">
    <location>
        <begin position="137"/>
        <end position="229"/>
    </location>
</feature>
<gene>
    <name evidence="2" type="ORF">DEHRE_01960</name>
</gene>
<protein>
    <submittedName>
        <fullName evidence="2">Transcriptional regulator</fullName>
    </submittedName>
</protein>
<dbReference type="PANTHER" id="PTHR43236:SF1">
    <property type="entry name" value="BLL7220 PROTEIN"/>
    <property type="match status" value="1"/>
</dbReference>